<evidence type="ECO:0000259" key="1">
    <source>
        <dbReference type="Pfam" id="PF03886"/>
    </source>
</evidence>
<feature type="domain" description="ABC-type transport auxiliary lipoprotein component" evidence="1">
    <location>
        <begin position="34"/>
        <end position="194"/>
    </location>
</feature>
<accession>A0A846MVM8</accession>
<dbReference type="SUPFAM" id="SSF159594">
    <property type="entry name" value="XCC0632-like"/>
    <property type="match status" value="1"/>
</dbReference>
<reference evidence="2 3" key="1">
    <citation type="submission" date="2020-03" db="EMBL/GenBank/DDBJ databases">
        <title>Genomic Encyclopedia of Type Strains, Phase IV (KMG-IV): sequencing the most valuable type-strain genomes for metagenomic binning, comparative biology and taxonomic classification.</title>
        <authorList>
            <person name="Goeker M."/>
        </authorList>
    </citation>
    <scope>NUCLEOTIDE SEQUENCE [LARGE SCALE GENOMIC DNA]</scope>
    <source>
        <strain evidence="2 3">DSM 19867</strain>
    </source>
</reference>
<sequence>MILDRRALILSSLATAGLAGCADIVGPPEPPKLYRLSPRFAAVPGPSVPWALSVLRPETAGSFETERLVLTRPPSGLDFYANTAWSDRTPNLIQTALVEAFEASGRIAQVARDSDGIRADYLLNTDLRDFEARYDQGEGAPLAVIRLAVRLMETRGRRIVGTAVFAKEVRASANTVDAVVAAHTEAFSGLAADLVPWVLKAPMPK</sequence>
<dbReference type="RefSeq" id="WP_167080713.1">
    <property type="nucleotide sequence ID" value="NZ_BAAADC010000001.1"/>
</dbReference>
<dbReference type="Gene3D" id="3.40.50.10610">
    <property type="entry name" value="ABC-type transport auxiliary lipoprotein component"/>
    <property type="match status" value="1"/>
</dbReference>
<dbReference type="EMBL" id="JAASRM010000001">
    <property type="protein sequence ID" value="NIK87269.1"/>
    <property type="molecule type" value="Genomic_DNA"/>
</dbReference>
<dbReference type="PROSITE" id="PS51257">
    <property type="entry name" value="PROKAR_LIPOPROTEIN"/>
    <property type="match status" value="1"/>
</dbReference>
<dbReference type="AlphaFoldDB" id="A0A846MVM8"/>
<proteinExistence type="predicted"/>
<organism evidence="2 3">
    <name type="scientific">Rhizomicrobium palustre</name>
    <dbReference type="NCBI Taxonomy" id="189966"/>
    <lineage>
        <taxon>Bacteria</taxon>
        <taxon>Pseudomonadati</taxon>
        <taxon>Pseudomonadota</taxon>
        <taxon>Alphaproteobacteria</taxon>
        <taxon>Micropepsales</taxon>
        <taxon>Micropepsaceae</taxon>
        <taxon>Rhizomicrobium</taxon>
    </lineage>
</organism>
<dbReference type="Proteomes" id="UP000570514">
    <property type="component" value="Unassembled WGS sequence"/>
</dbReference>
<dbReference type="InterPro" id="IPR005586">
    <property type="entry name" value="ABC_trans_aux"/>
</dbReference>
<keyword evidence="3" id="KW-1185">Reference proteome</keyword>
<evidence type="ECO:0000313" key="3">
    <source>
        <dbReference type="Proteomes" id="UP000570514"/>
    </source>
</evidence>
<comment type="caution">
    <text evidence="2">The sequence shown here is derived from an EMBL/GenBank/DDBJ whole genome shotgun (WGS) entry which is preliminary data.</text>
</comment>
<gene>
    <name evidence="2" type="ORF">FHS83_000587</name>
</gene>
<evidence type="ECO:0000313" key="2">
    <source>
        <dbReference type="EMBL" id="NIK87269.1"/>
    </source>
</evidence>
<name>A0A846MVM8_9PROT</name>
<protein>
    <submittedName>
        <fullName evidence="2">Cholesterol transport system auxiliary component</fullName>
    </submittedName>
</protein>
<dbReference type="Pfam" id="PF03886">
    <property type="entry name" value="ABC_trans_aux"/>
    <property type="match status" value="1"/>
</dbReference>